<comment type="caution">
    <text evidence="2">The sequence shown here is derived from an EMBL/GenBank/DDBJ whole genome shotgun (WGS) entry which is preliminary data.</text>
</comment>
<evidence type="ECO:0000313" key="2">
    <source>
        <dbReference type="EMBL" id="MCC2177535.1"/>
    </source>
</evidence>
<dbReference type="Proteomes" id="UP001298753">
    <property type="component" value="Unassembled WGS sequence"/>
</dbReference>
<dbReference type="InterPro" id="IPR036380">
    <property type="entry name" value="Isochorismatase-like_sf"/>
</dbReference>
<dbReference type="RefSeq" id="WP_110435911.1">
    <property type="nucleotide sequence ID" value="NZ_DBEZDI010000132.1"/>
</dbReference>
<feature type="domain" description="Isochorismatase-like" evidence="1">
    <location>
        <begin position="3"/>
        <end position="172"/>
    </location>
</feature>
<evidence type="ECO:0000313" key="3">
    <source>
        <dbReference type="Proteomes" id="UP001298753"/>
    </source>
</evidence>
<reference evidence="2 3" key="1">
    <citation type="submission" date="2021-10" db="EMBL/GenBank/DDBJ databases">
        <title>Anaerobic single-cell dispensing facilitates the cultivation of human gut bacteria.</title>
        <authorList>
            <person name="Afrizal A."/>
        </authorList>
    </citation>
    <scope>NUCLEOTIDE SEQUENCE [LARGE SCALE GENOMIC DNA]</scope>
    <source>
        <strain evidence="2 3">CLA-AA-H270</strain>
    </source>
</reference>
<dbReference type="EMBL" id="JAJEPX010000037">
    <property type="protein sequence ID" value="MCC2177535.1"/>
    <property type="molecule type" value="Genomic_DNA"/>
</dbReference>
<dbReference type="CDD" id="cd00431">
    <property type="entry name" value="cysteine_hydrolases"/>
    <property type="match status" value="1"/>
</dbReference>
<name>A0AAW4W1B8_9FIRM</name>
<organism evidence="2 3">
    <name type="scientific">Agathobaculum butyriciproducens</name>
    <dbReference type="NCBI Taxonomy" id="1628085"/>
    <lineage>
        <taxon>Bacteria</taxon>
        <taxon>Bacillati</taxon>
        <taxon>Bacillota</taxon>
        <taxon>Clostridia</taxon>
        <taxon>Eubacteriales</taxon>
        <taxon>Butyricicoccaceae</taxon>
        <taxon>Agathobaculum</taxon>
    </lineage>
</organism>
<accession>A0AAW4W1B8</accession>
<dbReference type="GeneID" id="98661207"/>
<dbReference type="AlphaFoldDB" id="A0AAW4W1B8"/>
<keyword evidence="3" id="KW-1185">Reference proteome</keyword>
<dbReference type="SUPFAM" id="SSF52499">
    <property type="entry name" value="Isochorismatase-like hydrolases"/>
    <property type="match status" value="1"/>
</dbReference>
<protein>
    <submittedName>
        <fullName evidence="2">Cysteine hydrolase</fullName>
    </submittedName>
</protein>
<gene>
    <name evidence="2" type="ORF">LKD22_10435</name>
</gene>
<keyword evidence="2" id="KW-0378">Hydrolase</keyword>
<dbReference type="Pfam" id="PF00857">
    <property type="entry name" value="Isochorismatase"/>
    <property type="match status" value="1"/>
</dbReference>
<dbReference type="InterPro" id="IPR000868">
    <property type="entry name" value="Isochorismatase-like_dom"/>
</dbReference>
<evidence type="ECO:0000259" key="1">
    <source>
        <dbReference type="Pfam" id="PF00857"/>
    </source>
</evidence>
<sequence length="183" mass="19868">MKILIVVDMQKDFISGPLGTAEARAIVPYVAEKAKNTPRENLFVTLDTHQPNYMETNEGRHLPVPHCIEGTEGHALDNAIAAAVDGIPASRIIRKPTFGSVALPDMLRALPEPPTEIEFVGVCTGICVISNAMLCKAAFPEANIVIDAALCACVTPESHDTALNAMRLCQMEILHQGEEPWRK</sequence>
<dbReference type="Gene3D" id="3.40.50.850">
    <property type="entry name" value="Isochorismatase-like"/>
    <property type="match status" value="1"/>
</dbReference>
<proteinExistence type="predicted"/>
<dbReference type="GO" id="GO:0016787">
    <property type="term" value="F:hydrolase activity"/>
    <property type="evidence" value="ECO:0007669"/>
    <property type="project" value="UniProtKB-KW"/>
</dbReference>